<name>A0ABM1DP90_PRICU</name>
<evidence type="ECO:0000256" key="1">
    <source>
        <dbReference type="ARBA" id="ARBA00005912"/>
    </source>
</evidence>
<proteinExistence type="inferred from homology"/>
<dbReference type="PANTHER" id="PTHR20982:SF3">
    <property type="entry name" value="MITOCHONDRIAL RIBOSOME RECYCLING FACTOR PSEUDO 1"/>
    <property type="match status" value="1"/>
</dbReference>
<gene>
    <name evidence="7" type="primary">LOC106804886</name>
</gene>
<dbReference type="Pfam" id="PF01765">
    <property type="entry name" value="RRF"/>
    <property type="match status" value="1"/>
</dbReference>
<dbReference type="Gene3D" id="1.10.132.20">
    <property type="entry name" value="Ribosome-recycling factor"/>
    <property type="match status" value="1"/>
</dbReference>
<feature type="domain" description="Ribosome recycling factor" evidence="5">
    <location>
        <begin position="100"/>
        <end position="262"/>
    </location>
</feature>
<reference evidence="7" key="1">
    <citation type="submission" date="2025-08" db="UniProtKB">
        <authorList>
            <consortium name="RefSeq"/>
        </authorList>
    </citation>
    <scope>IDENTIFICATION</scope>
</reference>
<protein>
    <recommendedName>
        <fullName evidence="2">Ribosome-recycling factor, mitochondrial</fullName>
    </recommendedName>
    <alternativeName>
        <fullName evidence="4">Ribosome-releasing factor, mitochondrial</fullName>
    </alternativeName>
</protein>
<evidence type="ECO:0000313" key="6">
    <source>
        <dbReference type="Proteomes" id="UP000695022"/>
    </source>
</evidence>
<dbReference type="InterPro" id="IPR036191">
    <property type="entry name" value="RRF_sf"/>
</dbReference>
<evidence type="ECO:0000259" key="5">
    <source>
        <dbReference type="Pfam" id="PF01765"/>
    </source>
</evidence>
<organism evidence="6 7">
    <name type="scientific">Priapulus caudatus</name>
    <name type="common">Priapulid worm</name>
    <dbReference type="NCBI Taxonomy" id="37621"/>
    <lineage>
        <taxon>Eukaryota</taxon>
        <taxon>Metazoa</taxon>
        <taxon>Ecdysozoa</taxon>
        <taxon>Scalidophora</taxon>
        <taxon>Priapulida</taxon>
        <taxon>Priapulimorpha</taxon>
        <taxon>Priapulimorphida</taxon>
        <taxon>Priapulidae</taxon>
        <taxon>Priapulus</taxon>
    </lineage>
</organism>
<dbReference type="InterPro" id="IPR002661">
    <property type="entry name" value="Ribosome_recyc_fac"/>
</dbReference>
<dbReference type="InterPro" id="IPR023584">
    <property type="entry name" value="Ribosome_recyc_fac_dom"/>
</dbReference>
<keyword evidence="3" id="KW-0648">Protein biosynthesis</keyword>
<evidence type="ECO:0000256" key="3">
    <source>
        <dbReference type="ARBA" id="ARBA00022917"/>
    </source>
</evidence>
<comment type="similarity">
    <text evidence="1">Belongs to the RRF family.</text>
</comment>
<evidence type="ECO:0000256" key="2">
    <source>
        <dbReference type="ARBA" id="ARBA00020581"/>
    </source>
</evidence>
<sequence length="265" mass="30508">MEMPKNSTARHVNDNVMQHNCKSVLLSSSWQRAYTAVTPRMHSPNEALCQSREERHLERLNKKKGGKQKKPKVELRDDEMMVVINPEKLRKQMQEIIDGLQQDFTKNLSLRTSTGVVDQLEVDFEGDTYPLNQLAQIVMKNPNLMIINVGAFPQAIPAVLTALRDSGMNINPQQEANMIYIPITKVTREHRESLAKSARMLCVKTKERLRDLQNRYIKECGKKKDGVSEDLIYNVKQTIQHRTEEFSQKAEHLMEVKQKELLGGK</sequence>
<keyword evidence="6" id="KW-1185">Reference proteome</keyword>
<dbReference type="SUPFAM" id="SSF55194">
    <property type="entry name" value="Ribosome recycling factor, RRF"/>
    <property type="match status" value="1"/>
</dbReference>
<dbReference type="PANTHER" id="PTHR20982">
    <property type="entry name" value="RIBOSOME RECYCLING FACTOR"/>
    <property type="match status" value="1"/>
</dbReference>
<accession>A0ABM1DP90</accession>
<dbReference type="RefSeq" id="XP_014661761.1">
    <property type="nucleotide sequence ID" value="XM_014806275.1"/>
</dbReference>
<evidence type="ECO:0000256" key="4">
    <source>
        <dbReference type="ARBA" id="ARBA00033107"/>
    </source>
</evidence>
<dbReference type="Gene3D" id="3.30.1360.40">
    <property type="match status" value="1"/>
</dbReference>
<dbReference type="GeneID" id="106804886"/>
<dbReference type="Proteomes" id="UP000695022">
    <property type="component" value="Unplaced"/>
</dbReference>
<evidence type="ECO:0000313" key="7">
    <source>
        <dbReference type="RefSeq" id="XP_014661761.1"/>
    </source>
</evidence>